<evidence type="ECO:0000313" key="6">
    <source>
        <dbReference type="EMBL" id="ARA74308.2"/>
    </source>
</evidence>
<protein>
    <submittedName>
        <fullName evidence="5">ParB</fullName>
    </submittedName>
    <submittedName>
        <fullName evidence="6">Thermonuclease</fullName>
    </submittedName>
</protein>
<accession>A0A2D0WKP1</accession>
<keyword evidence="5" id="KW-0614">Plasmid</keyword>
<evidence type="ECO:0000256" key="2">
    <source>
        <dbReference type="ARBA" id="ARBA00022759"/>
    </source>
</evidence>
<reference evidence="5" key="1">
    <citation type="journal article" date="2006" name="Antimicrob. Agents Chemother.">
        <title>Complete nucleotide sequence of pK245, a 98-kilobase plasmid conferring quinolone resistance and extended-spectrum-beta-lactamase activity in a clinical Klebsiella pneumoniae isolate.</title>
        <authorList>
            <person name="Chen Y.T."/>
            <person name="Shu H.Y."/>
            <person name="Li L.H."/>
            <person name="Liao T.L."/>
            <person name="Wu K.M."/>
            <person name="Shiau Y.R."/>
            <person name="Yan J.J."/>
            <person name="Su I.J."/>
            <person name="Tsai S.F."/>
            <person name="Lauderdale T.L."/>
        </authorList>
    </citation>
    <scope>NUCLEOTIDE SEQUENCE</scope>
    <source>
        <strain evidence="5">NK245</strain>
        <plasmid evidence="5">pK245</plasmid>
    </source>
</reference>
<dbReference type="SUPFAM" id="SSF50199">
    <property type="entry name" value="Staphylococcal nuclease"/>
    <property type="match status" value="1"/>
</dbReference>
<evidence type="ECO:0000256" key="1">
    <source>
        <dbReference type="ARBA" id="ARBA00022722"/>
    </source>
</evidence>
<dbReference type="GO" id="GO:0016787">
    <property type="term" value="F:hydrolase activity"/>
    <property type="evidence" value="ECO:0007669"/>
    <property type="project" value="UniProtKB-KW"/>
</dbReference>
<dbReference type="CDD" id="cd00175">
    <property type="entry name" value="SNc"/>
    <property type="match status" value="1"/>
</dbReference>
<feature type="domain" description="TNase-like" evidence="4">
    <location>
        <begin position="32"/>
        <end position="155"/>
    </location>
</feature>
<dbReference type="PROSITE" id="PS01123">
    <property type="entry name" value="TNASE_1"/>
    <property type="match status" value="1"/>
</dbReference>
<dbReference type="PROSITE" id="PS01284">
    <property type="entry name" value="TNASE_2"/>
    <property type="match status" value="1"/>
</dbReference>
<sequence>MRHSIYKKTRDIDMFRTLYIISLLIVTYPVSADINGRIVRVLDGDTVEILGEGNQLKRVRLAGIDAPEKNQPFGQRSRQELSSMVTQRIVTVTGEDEDRYGRLLGTVWLGAKDVNAEQIRKGLAWAYRYHGKPVRSDYATLEDEARRQATGLWSVPGQTEPWRWRSKHHERGSISDAP</sequence>
<dbReference type="EMBL" id="KX443408">
    <property type="protein sequence ID" value="ARA74308.2"/>
    <property type="molecule type" value="Genomic_DNA"/>
</dbReference>
<reference evidence="6" key="3">
    <citation type="submission" date="2016-06" db="EMBL/GenBank/DDBJ databases">
        <title>Complete nucleotide sequence of a MDR plasmid encoding mcr-1 variant in Klebsiella pneumoniae.</title>
        <authorList>
            <person name="Yang Y."/>
            <person name="Zhang A."/>
            <person name="Wang H."/>
        </authorList>
    </citation>
    <scope>NUCLEOTIDE SEQUENCE</scope>
    <source>
        <strain evidence="6">SC24</strain>
        <plasmid evidence="6">pKSC24</plasmid>
    </source>
</reference>
<dbReference type="InterPro" id="IPR016071">
    <property type="entry name" value="Staphylococal_nuclease_OB-fold"/>
</dbReference>
<dbReference type="EMBL" id="DQ449578">
    <property type="protein sequence ID" value="ABG56809.1"/>
    <property type="molecule type" value="Genomic_DNA"/>
</dbReference>
<evidence type="ECO:0000256" key="3">
    <source>
        <dbReference type="ARBA" id="ARBA00022801"/>
    </source>
</evidence>
<keyword evidence="1" id="KW-0540">Nuclease</keyword>
<evidence type="ECO:0000259" key="4">
    <source>
        <dbReference type="PROSITE" id="PS50830"/>
    </source>
</evidence>
<dbReference type="AlphaFoldDB" id="Q0QCB8"/>
<dbReference type="InterPro" id="IPR035437">
    <property type="entry name" value="SNase_OB-fold_sf"/>
</dbReference>
<geneLocation type="plasmid" evidence="5">
    <name>pK245</name>
</geneLocation>
<dbReference type="GO" id="GO:0003676">
    <property type="term" value="F:nucleic acid binding"/>
    <property type="evidence" value="ECO:0007669"/>
    <property type="project" value="InterPro"/>
</dbReference>
<accession>Q0QCB8</accession>
<proteinExistence type="predicted"/>
<geneLocation type="plasmid" evidence="6">
    <name>pKSC24</name>
</geneLocation>
<organism evidence="5">
    <name type="scientific">Klebsiella pneumoniae</name>
    <dbReference type="NCBI Taxonomy" id="573"/>
    <lineage>
        <taxon>Bacteria</taxon>
        <taxon>Pseudomonadati</taxon>
        <taxon>Pseudomonadota</taxon>
        <taxon>Gammaproteobacteria</taxon>
        <taxon>Enterobacterales</taxon>
        <taxon>Enterobacteriaceae</taxon>
        <taxon>Klebsiella/Raoultella group</taxon>
        <taxon>Klebsiella</taxon>
        <taxon>Klebsiella pneumoniae complex</taxon>
    </lineage>
</organism>
<keyword evidence="2" id="KW-0255">Endonuclease</keyword>
<dbReference type="GO" id="GO:0004519">
    <property type="term" value="F:endonuclease activity"/>
    <property type="evidence" value="ECO:0007669"/>
    <property type="project" value="UniProtKB-KW"/>
</dbReference>
<name>Q0QCB8_KLEPN</name>
<dbReference type="InterPro" id="IPR002071">
    <property type="entry name" value="Thermonucl_AS"/>
</dbReference>
<dbReference type="PANTHER" id="PTHR12302:SF3">
    <property type="entry name" value="SERINE_THREONINE-PROTEIN KINASE 31"/>
    <property type="match status" value="1"/>
</dbReference>
<evidence type="ECO:0000313" key="5">
    <source>
        <dbReference type="EMBL" id="ABG56809.1"/>
    </source>
</evidence>
<keyword evidence="3" id="KW-0378">Hydrolase</keyword>
<reference evidence="5" key="2">
    <citation type="submission" date="2006-03" db="EMBL/GenBank/DDBJ databases">
        <authorList>
            <person name="Chen Y.-T."/>
            <person name="Shu H.-Y."/>
            <person name="Li L.-H."/>
            <person name="Liao T.-L."/>
            <person name="Wu K.-M."/>
            <person name="Liu Y.-M."/>
            <person name="Shiau Y.-R."/>
            <person name="Yan J.-J."/>
            <person name="Tsai S.-F."/>
            <person name="Lauderdale T.-L."/>
        </authorList>
    </citation>
    <scope>NUCLEOTIDE SEQUENCE</scope>
    <source>
        <strain evidence="5">NK245</strain>
        <plasmid evidence="5">pK245</plasmid>
    </source>
</reference>
<dbReference type="Gene3D" id="2.40.50.90">
    <property type="match status" value="1"/>
</dbReference>
<dbReference type="Pfam" id="PF00565">
    <property type="entry name" value="SNase"/>
    <property type="match status" value="1"/>
</dbReference>
<dbReference type="PANTHER" id="PTHR12302">
    <property type="entry name" value="EBNA2 BINDING PROTEIN P100"/>
    <property type="match status" value="1"/>
</dbReference>
<gene>
    <name evidence="6" type="primary">nucH</name>
</gene>
<dbReference type="PROSITE" id="PS50830">
    <property type="entry name" value="TNASE_3"/>
    <property type="match status" value="1"/>
</dbReference>
<dbReference type="SMART" id="SM00318">
    <property type="entry name" value="SNc"/>
    <property type="match status" value="1"/>
</dbReference>